<sequence>MSGDTVLGWFRVFLPLTLIWILSSSTVECQECSTSGLNVYGGYQYVFYHDGQRTFSETRANCQSLGGDMPIIKSAEKNDFIARKLLTDGGHYYIGLEDMDEDGTYRWIDETAPGYTYWDSPLYTDQQPPYCAVMRSGSSLTGPIHGRWNRVACTSTRRHICQIPIDVDCRWQEFDESQYLIKYTPRATPSDARETCQSYGGDLAIIKTAEVNAFLKELLPPFNPSDIWLCYLFGIRMIDRGSFYWLDDTPLRYSAWRDPEPDNDGDEDCATLSSDSDMGWLDIACSRKQPFICERYQGYQRHMGGEE</sequence>
<dbReference type="Proteomes" id="UP000007110">
    <property type="component" value="Unassembled WGS sequence"/>
</dbReference>
<keyword evidence="2" id="KW-0732">Signal</keyword>
<accession>A0A7M7SWR7</accession>
<dbReference type="GeneID" id="115922326"/>
<feature type="domain" description="C-type lectin" evidence="3">
    <location>
        <begin position="174"/>
        <end position="294"/>
    </location>
</feature>
<dbReference type="Gene3D" id="3.10.100.10">
    <property type="entry name" value="Mannose-Binding Protein A, subunit A"/>
    <property type="match status" value="2"/>
</dbReference>
<evidence type="ECO:0000313" key="5">
    <source>
        <dbReference type="Proteomes" id="UP000007110"/>
    </source>
</evidence>
<feature type="chain" id="PRO_5029915531" description="C-type lectin domain-containing protein" evidence="2">
    <location>
        <begin position="30"/>
        <end position="307"/>
    </location>
</feature>
<dbReference type="OrthoDB" id="9906043at2759"/>
<reference evidence="4" key="2">
    <citation type="submission" date="2021-01" db="UniProtKB">
        <authorList>
            <consortium name="EnsemblMetazoa"/>
        </authorList>
    </citation>
    <scope>IDENTIFICATION</scope>
</reference>
<dbReference type="PANTHER" id="PTHR22803">
    <property type="entry name" value="MANNOSE, PHOSPHOLIPASE, LECTIN RECEPTOR RELATED"/>
    <property type="match status" value="1"/>
</dbReference>
<dbReference type="SMART" id="SM00034">
    <property type="entry name" value="CLECT"/>
    <property type="match status" value="2"/>
</dbReference>
<dbReference type="SUPFAM" id="SSF56436">
    <property type="entry name" value="C-type lectin-like"/>
    <property type="match status" value="2"/>
</dbReference>
<dbReference type="InParanoid" id="A0A7M7SWR7"/>
<evidence type="ECO:0000256" key="1">
    <source>
        <dbReference type="ARBA" id="ARBA00023157"/>
    </source>
</evidence>
<dbReference type="OMA" id="QGFICER"/>
<evidence type="ECO:0000259" key="3">
    <source>
        <dbReference type="PROSITE" id="PS50041"/>
    </source>
</evidence>
<protein>
    <recommendedName>
        <fullName evidence="3">C-type lectin domain-containing protein</fullName>
    </recommendedName>
</protein>
<dbReference type="EnsemblMetazoa" id="XM_030981115">
    <property type="protein sequence ID" value="XP_030836975"/>
    <property type="gene ID" value="LOC115922326"/>
</dbReference>
<dbReference type="PROSITE" id="PS00615">
    <property type="entry name" value="C_TYPE_LECTIN_1"/>
    <property type="match status" value="1"/>
</dbReference>
<dbReference type="InterPro" id="IPR016187">
    <property type="entry name" value="CTDL_fold"/>
</dbReference>
<dbReference type="CDD" id="cd00037">
    <property type="entry name" value="CLECT"/>
    <property type="match status" value="2"/>
</dbReference>
<keyword evidence="5" id="KW-1185">Reference proteome</keyword>
<dbReference type="InterPro" id="IPR016186">
    <property type="entry name" value="C-type_lectin-like/link_sf"/>
</dbReference>
<name>A0A7M7SWR7_STRPU</name>
<organism evidence="4 5">
    <name type="scientific">Strongylocentrotus purpuratus</name>
    <name type="common">Purple sea urchin</name>
    <dbReference type="NCBI Taxonomy" id="7668"/>
    <lineage>
        <taxon>Eukaryota</taxon>
        <taxon>Metazoa</taxon>
        <taxon>Echinodermata</taxon>
        <taxon>Eleutherozoa</taxon>
        <taxon>Echinozoa</taxon>
        <taxon>Echinoidea</taxon>
        <taxon>Euechinoidea</taxon>
        <taxon>Echinacea</taxon>
        <taxon>Camarodonta</taxon>
        <taxon>Echinidea</taxon>
        <taxon>Strongylocentrotidae</taxon>
        <taxon>Strongylocentrotus</taxon>
    </lineage>
</organism>
<feature type="signal peptide" evidence="2">
    <location>
        <begin position="1"/>
        <end position="29"/>
    </location>
</feature>
<dbReference type="KEGG" id="spu:115922326"/>
<dbReference type="PROSITE" id="PS50041">
    <property type="entry name" value="C_TYPE_LECTIN_2"/>
    <property type="match status" value="2"/>
</dbReference>
<feature type="domain" description="C-type lectin" evidence="3">
    <location>
        <begin position="40"/>
        <end position="162"/>
    </location>
</feature>
<dbReference type="Pfam" id="PF00059">
    <property type="entry name" value="Lectin_C"/>
    <property type="match status" value="2"/>
</dbReference>
<dbReference type="InterPro" id="IPR001304">
    <property type="entry name" value="C-type_lectin-like"/>
</dbReference>
<evidence type="ECO:0000313" key="4">
    <source>
        <dbReference type="EnsemblMetazoa" id="XP_030836975"/>
    </source>
</evidence>
<keyword evidence="1" id="KW-1015">Disulfide bond</keyword>
<dbReference type="AlphaFoldDB" id="A0A7M7SWR7"/>
<reference evidence="5" key="1">
    <citation type="submission" date="2015-02" db="EMBL/GenBank/DDBJ databases">
        <title>Genome sequencing for Strongylocentrotus purpuratus.</title>
        <authorList>
            <person name="Murali S."/>
            <person name="Liu Y."/>
            <person name="Vee V."/>
            <person name="English A."/>
            <person name="Wang M."/>
            <person name="Skinner E."/>
            <person name="Han Y."/>
            <person name="Muzny D.M."/>
            <person name="Worley K.C."/>
            <person name="Gibbs R.A."/>
        </authorList>
    </citation>
    <scope>NUCLEOTIDE SEQUENCE</scope>
</reference>
<dbReference type="InterPro" id="IPR050111">
    <property type="entry name" value="C-type_lectin/snaclec_domain"/>
</dbReference>
<dbReference type="RefSeq" id="XP_030836975.1">
    <property type="nucleotide sequence ID" value="XM_030981115.1"/>
</dbReference>
<evidence type="ECO:0000256" key="2">
    <source>
        <dbReference type="SAM" id="SignalP"/>
    </source>
</evidence>
<proteinExistence type="predicted"/>
<dbReference type="InterPro" id="IPR018378">
    <property type="entry name" value="C-type_lectin_CS"/>
</dbReference>